<dbReference type="Gene3D" id="3.10.129.10">
    <property type="entry name" value="Hotdog Thioesterase"/>
    <property type="match status" value="1"/>
</dbReference>
<proteinExistence type="predicted"/>
<dbReference type="GO" id="GO:0016787">
    <property type="term" value="F:hydrolase activity"/>
    <property type="evidence" value="ECO:0007669"/>
    <property type="project" value="UniProtKB-KW"/>
</dbReference>
<accession>A0ABU5CQV8</accession>
<sequence>MKNISYIEDYTKWKADFKFCIPINVRFSETDMFGHVNNVSPFIYFEEARIAYMKEIGLFSLDDQPEGIPVVADLQCDYHRQMYFQNQLQLFVKTNTVGKTSFDIHYMAVNEKEELCLTGRGRIVYVNPSTGKPVQLDDEMIQRLLDN</sequence>
<reference evidence="1 2" key="1">
    <citation type="submission" date="2023-10" db="EMBL/GenBank/DDBJ databases">
        <title>Virgibacillus soli CC-YMP-6 genome.</title>
        <authorList>
            <person name="Miliotis G."/>
            <person name="Sengupta P."/>
            <person name="Hameed A."/>
            <person name="Chuvochina M."/>
            <person name="Mcdonagh F."/>
            <person name="Simpson A.C."/>
            <person name="Singh N.K."/>
            <person name="Rekha P.D."/>
            <person name="Raman K."/>
            <person name="Hugenholtz P."/>
            <person name="Venkateswaran K."/>
        </authorList>
    </citation>
    <scope>NUCLEOTIDE SEQUENCE [LARGE SCALE GENOMIC DNA]</scope>
    <source>
        <strain evidence="1 2">CC-YMP-6</strain>
    </source>
</reference>
<protein>
    <submittedName>
        <fullName evidence="1">Thioesterase family protein</fullName>
        <ecNumber evidence="1">3.1.2.-</ecNumber>
    </submittedName>
</protein>
<gene>
    <name evidence="1" type="ORF">RWD45_08605</name>
</gene>
<dbReference type="SUPFAM" id="SSF54637">
    <property type="entry name" value="Thioesterase/thiol ester dehydrase-isomerase"/>
    <property type="match status" value="1"/>
</dbReference>
<keyword evidence="1" id="KW-0378">Hydrolase</keyword>
<dbReference type="PANTHER" id="PTHR31793">
    <property type="entry name" value="4-HYDROXYBENZOYL-COA THIOESTERASE FAMILY MEMBER"/>
    <property type="match status" value="1"/>
</dbReference>
<dbReference type="RefSeq" id="WP_320379323.1">
    <property type="nucleotide sequence ID" value="NZ_JAWDIQ010000001.1"/>
</dbReference>
<dbReference type="InterPro" id="IPR029069">
    <property type="entry name" value="HotDog_dom_sf"/>
</dbReference>
<name>A0ABU5CQV8_9BACI</name>
<dbReference type="EMBL" id="JAWDIQ010000001">
    <property type="protein sequence ID" value="MDY0408605.1"/>
    <property type="molecule type" value="Genomic_DNA"/>
</dbReference>
<dbReference type="PANTHER" id="PTHR31793:SF24">
    <property type="entry name" value="LONG-CHAIN ACYL-COA THIOESTERASE FADM"/>
    <property type="match status" value="1"/>
</dbReference>
<evidence type="ECO:0000313" key="1">
    <source>
        <dbReference type="EMBL" id="MDY0408605.1"/>
    </source>
</evidence>
<evidence type="ECO:0000313" key="2">
    <source>
        <dbReference type="Proteomes" id="UP001275315"/>
    </source>
</evidence>
<dbReference type="Proteomes" id="UP001275315">
    <property type="component" value="Unassembled WGS sequence"/>
</dbReference>
<dbReference type="Pfam" id="PF13279">
    <property type="entry name" value="4HBT_2"/>
    <property type="match status" value="1"/>
</dbReference>
<organism evidence="1 2">
    <name type="scientific">Paracerasibacillus soli</name>
    <dbReference type="NCBI Taxonomy" id="480284"/>
    <lineage>
        <taxon>Bacteria</taxon>
        <taxon>Bacillati</taxon>
        <taxon>Bacillota</taxon>
        <taxon>Bacilli</taxon>
        <taxon>Bacillales</taxon>
        <taxon>Bacillaceae</taxon>
        <taxon>Paracerasibacillus</taxon>
    </lineage>
</organism>
<dbReference type="InterPro" id="IPR050563">
    <property type="entry name" value="4-hydroxybenzoyl-CoA_TE"/>
</dbReference>
<dbReference type="EC" id="3.1.2.-" evidence="1"/>
<keyword evidence="2" id="KW-1185">Reference proteome</keyword>
<comment type="caution">
    <text evidence="1">The sequence shown here is derived from an EMBL/GenBank/DDBJ whole genome shotgun (WGS) entry which is preliminary data.</text>
</comment>
<dbReference type="CDD" id="cd00586">
    <property type="entry name" value="4HBT"/>
    <property type="match status" value="1"/>
</dbReference>